<organism evidence="1 2">
    <name type="scientific">Calidifontibacillus erzurumensis</name>
    <dbReference type="NCBI Taxonomy" id="2741433"/>
    <lineage>
        <taxon>Bacteria</taxon>
        <taxon>Bacillati</taxon>
        <taxon>Bacillota</taxon>
        <taxon>Bacilli</taxon>
        <taxon>Bacillales</taxon>
        <taxon>Bacillaceae</taxon>
        <taxon>Calidifontibacillus/Schinkia group</taxon>
        <taxon>Calidifontibacillus</taxon>
    </lineage>
</organism>
<keyword evidence="1" id="KW-0547">Nucleotide-binding</keyword>
<name>A0A8J8KCM4_9BACI</name>
<accession>A0A8J8KCM4</accession>
<protein>
    <submittedName>
        <fullName evidence="1">RNA helicase</fullName>
    </submittedName>
</protein>
<gene>
    <name evidence="1" type="ORF">HR057_15920</name>
</gene>
<reference evidence="1" key="1">
    <citation type="submission" date="2020-06" db="EMBL/GenBank/DDBJ databases">
        <title>A novel thermopfilic bacterium from Erzurum, Turkey.</title>
        <authorList>
            <person name="Adiguzel A."/>
            <person name="Ay H."/>
            <person name="Baltaci M.O."/>
        </authorList>
    </citation>
    <scope>NUCLEOTIDE SEQUENCE</scope>
    <source>
        <strain evidence="1">P2</strain>
    </source>
</reference>
<dbReference type="AlphaFoldDB" id="A0A8J8KCM4"/>
<comment type="caution">
    <text evidence="1">The sequence shown here is derived from an EMBL/GenBank/DDBJ whole genome shotgun (WGS) entry which is preliminary data.</text>
</comment>
<keyword evidence="1" id="KW-0378">Hydrolase</keyword>
<keyword evidence="1" id="KW-0347">Helicase</keyword>
<dbReference type="RefSeq" id="WP_173732428.1">
    <property type="nucleotide sequence ID" value="NZ_JABTTE010000032.1"/>
</dbReference>
<dbReference type="EMBL" id="JABTTE010000032">
    <property type="protein sequence ID" value="NSL53229.1"/>
    <property type="molecule type" value="Genomic_DNA"/>
</dbReference>
<dbReference type="Proteomes" id="UP000625804">
    <property type="component" value="Unassembled WGS sequence"/>
</dbReference>
<sequence length="152" mass="17855">MKKLTYYIDLGNGHYEPFYEYHSSTVGLDELYARQLCTYFIMKGRQYELIANEMNGDEDILVIQDRGKNPHVLGERIYRGQGLHIEIRRFREQENFKLLAVIPCQSHFEIIRYLLKDIVSVPGLGQMEVTSTEIDEDRAVYVLYVKEIGEIE</sequence>
<evidence type="ECO:0000313" key="1">
    <source>
        <dbReference type="EMBL" id="NSL53229.1"/>
    </source>
</evidence>
<keyword evidence="2" id="KW-1185">Reference proteome</keyword>
<proteinExistence type="predicted"/>
<keyword evidence="1" id="KW-0067">ATP-binding</keyword>
<dbReference type="GO" id="GO:0004386">
    <property type="term" value="F:helicase activity"/>
    <property type="evidence" value="ECO:0007669"/>
    <property type="project" value="UniProtKB-KW"/>
</dbReference>
<evidence type="ECO:0000313" key="2">
    <source>
        <dbReference type="Proteomes" id="UP000625804"/>
    </source>
</evidence>